<name>A0A377SZM7_9NEIS</name>
<reference evidence="3 5" key="2">
    <citation type="submission" date="2019-03" db="EMBL/GenBank/DDBJ databases">
        <title>Genomic Encyclopedia of Type Strains, Phase IV (KMG-IV): sequencing the most valuable type-strain genomes for metagenomic binning, comparative biology and taxonomic classification.</title>
        <authorList>
            <person name="Goeker M."/>
        </authorList>
    </citation>
    <scope>NUCLEOTIDE SEQUENCE [LARGE SCALE GENOMIC DNA]</scope>
    <source>
        <strain evidence="3 5">DSM 3764</strain>
    </source>
</reference>
<reference evidence="2 4" key="1">
    <citation type="submission" date="2018-06" db="EMBL/GenBank/DDBJ databases">
        <authorList>
            <consortium name="Pathogen Informatics"/>
            <person name="Doyle S."/>
        </authorList>
    </citation>
    <scope>NUCLEOTIDE SEQUENCE [LARGE SCALE GENOMIC DNA]</scope>
    <source>
        <strain evidence="2 4">NCTC11159</strain>
    </source>
</reference>
<organism evidence="2 4">
    <name type="scientific">Iodobacter fluviatilis</name>
    <dbReference type="NCBI Taxonomy" id="537"/>
    <lineage>
        <taxon>Bacteria</taxon>
        <taxon>Pseudomonadati</taxon>
        <taxon>Pseudomonadota</taxon>
        <taxon>Betaproteobacteria</taxon>
        <taxon>Neisseriales</taxon>
        <taxon>Chitinibacteraceae</taxon>
        <taxon>Iodobacter</taxon>
    </lineage>
</organism>
<keyword evidence="1" id="KW-0812">Transmembrane</keyword>
<dbReference type="Proteomes" id="UP000255108">
    <property type="component" value="Unassembled WGS sequence"/>
</dbReference>
<gene>
    <name evidence="3" type="ORF">EV682_11333</name>
    <name evidence="2" type="ORF">NCTC11159_04386</name>
</gene>
<evidence type="ECO:0000313" key="5">
    <source>
        <dbReference type="Proteomes" id="UP000295794"/>
    </source>
</evidence>
<protein>
    <submittedName>
        <fullName evidence="2">Uncharacterized protein</fullName>
    </submittedName>
</protein>
<proteinExistence type="predicted"/>
<dbReference type="Proteomes" id="UP000295794">
    <property type="component" value="Unassembled WGS sequence"/>
</dbReference>
<dbReference type="EMBL" id="SMBT01000013">
    <property type="protein sequence ID" value="TCU82973.1"/>
    <property type="molecule type" value="Genomic_DNA"/>
</dbReference>
<dbReference type="AlphaFoldDB" id="A0A377SZM7"/>
<keyword evidence="5" id="KW-1185">Reference proteome</keyword>
<feature type="transmembrane region" description="Helical" evidence="1">
    <location>
        <begin position="69"/>
        <end position="89"/>
    </location>
</feature>
<keyword evidence="1" id="KW-1133">Transmembrane helix</keyword>
<sequence length="113" mass="12706">MSLFSFSWKATHLNDLLPIWVDSRQCKGNDVRLKLRTKEIFIYYFYWSTLWLCLSAASSFIYSNAETSISAHIMLCITGFPLALASLYFPNGTIEAVAIAGALGLIQWTSLSL</sequence>
<dbReference type="EMBL" id="UGHR01000006">
    <property type="protein sequence ID" value="STR45796.1"/>
    <property type="molecule type" value="Genomic_DNA"/>
</dbReference>
<evidence type="ECO:0000313" key="2">
    <source>
        <dbReference type="EMBL" id="STR45796.1"/>
    </source>
</evidence>
<feature type="transmembrane region" description="Helical" evidence="1">
    <location>
        <begin position="41"/>
        <end position="63"/>
    </location>
</feature>
<keyword evidence="1" id="KW-0472">Membrane</keyword>
<evidence type="ECO:0000313" key="3">
    <source>
        <dbReference type="EMBL" id="TCU82973.1"/>
    </source>
</evidence>
<evidence type="ECO:0000313" key="4">
    <source>
        <dbReference type="Proteomes" id="UP000255108"/>
    </source>
</evidence>
<accession>A0A377SZM7</accession>
<evidence type="ECO:0000256" key="1">
    <source>
        <dbReference type="SAM" id="Phobius"/>
    </source>
</evidence>